<name>A0AAV2GVJ7_9ROSI</name>
<proteinExistence type="predicted"/>
<organism evidence="4 5">
    <name type="scientific">Linum trigynum</name>
    <dbReference type="NCBI Taxonomy" id="586398"/>
    <lineage>
        <taxon>Eukaryota</taxon>
        <taxon>Viridiplantae</taxon>
        <taxon>Streptophyta</taxon>
        <taxon>Embryophyta</taxon>
        <taxon>Tracheophyta</taxon>
        <taxon>Spermatophyta</taxon>
        <taxon>Magnoliopsida</taxon>
        <taxon>eudicotyledons</taxon>
        <taxon>Gunneridae</taxon>
        <taxon>Pentapetalae</taxon>
        <taxon>rosids</taxon>
        <taxon>fabids</taxon>
        <taxon>Malpighiales</taxon>
        <taxon>Linaceae</taxon>
        <taxon>Linum</taxon>
    </lineage>
</organism>
<dbReference type="AlphaFoldDB" id="A0AAV2GVJ7"/>
<protein>
    <recommendedName>
        <fullName evidence="3">Prolamin-like domain-containing protein</fullName>
    </recommendedName>
</protein>
<dbReference type="GO" id="GO:0009567">
    <property type="term" value="P:double fertilization forming a zygote and endosperm"/>
    <property type="evidence" value="ECO:0007669"/>
    <property type="project" value="TreeGrafter"/>
</dbReference>
<evidence type="ECO:0000256" key="2">
    <source>
        <dbReference type="SAM" id="SignalP"/>
    </source>
</evidence>
<gene>
    <name evidence="4" type="ORF">LTRI10_LOCUS53946</name>
</gene>
<evidence type="ECO:0000313" key="5">
    <source>
        <dbReference type="Proteomes" id="UP001497516"/>
    </source>
</evidence>
<dbReference type="GO" id="GO:2000008">
    <property type="term" value="P:regulation of protein localization to cell surface"/>
    <property type="evidence" value="ECO:0007669"/>
    <property type="project" value="TreeGrafter"/>
</dbReference>
<keyword evidence="1 2" id="KW-0732">Signal</keyword>
<feature type="domain" description="Prolamin-like" evidence="3">
    <location>
        <begin position="74"/>
        <end position="135"/>
    </location>
</feature>
<reference evidence="4 5" key="1">
    <citation type="submission" date="2024-04" db="EMBL/GenBank/DDBJ databases">
        <authorList>
            <person name="Fracassetti M."/>
        </authorList>
    </citation>
    <scope>NUCLEOTIDE SEQUENCE [LARGE SCALE GENOMIC DNA]</scope>
</reference>
<dbReference type="GO" id="GO:0080155">
    <property type="term" value="P:regulation of double fertilization forming a zygote and endosperm"/>
    <property type="evidence" value="ECO:0007669"/>
    <property type="project" value="TreeGrafter"/>
</dbReference>
<dbReference type="InterPro" id="IPR008502">
    <property type="entry name" value="Prolamin-like"/>
</dbReference>
<evidence type="ECO:0000313" key="4">
    <source>
        <dbReference type="EMBL" id="CAL1414810.1"/>
    </source>
</evidence>
<evidence type="ECO:0000256" key="1">
    <source>
        <dbReference type="ARBA" id="ARBA00022729"/>
    </source>
</evidence>
<dbReference type="PANTHER" id="PTHR31181">
    <property type="entry name" value="EGG CELL-SECRETED PROTEIN 1.4"/>
    <property type="match status" value="1"/>
</dbReference>
<keyword evidence="5" id="KW-1185">Reference proteome</keyword>
<feature type="chain" id="PRO_5043785627" description="Prolamin-like domain-containing protein" evidence="2">
    <location>
        <begin position="25"/>
        <end position="145"/>
    </location>
</feature>
<dbReference type="PANTHER" id="PTHR31181:SF51">
    <property type="entry name" value="EGG CELL-SECRETED PROTEIN 1.4"/>
    <property type="match status" value="1"/>
</dbReference>
<dbReference type="GO" id="GO:0005576">
    <property type="term" value="C:extracellular region"/>
    <property type="evidence" value="ECO:0007669"/>
    <property type="project" value="TreeGrafter"/>
</dbReference>
<dbReference type="Proteomes" id="UP001497516">
    <property type="component" value="Chromosome 9"/>
</dbReference>
<dbReference type="EMBL" id="OZ034822">
    <property type="protein sequence ID" value="CAL1414810.1"/>
    <property type="molecule type" value="Genomic_DNA"/>
</dbReference>
<dbReference type="Pfam" id="PF05617">
    <property type="entry name" value="Prolamin_like"/>
    <property type="match status" value="1"/>
</dbReference>
<sequence length="145" mass="15802">MATKNLLIVPVLFLLCSLIRPAESAGVGGGYWPPRPQPAQQQYPAAAAGYYRQYPSSSAGSDRRPWDPYVYGRCVGSLIMEGTCEGQILSSFWSGRVSLSAGCCESIRRVSDECVTTAFAPLTNPYFGYALKGYCASRPWIQSLD</sequence>
<dbReference type="GO" id="GO:0031982">
    <property type="term" value="C:vesicle"/>
    <property type="evidence" value="ECO:0007669"/>
    <property type="project" value="TreeGrafter"/>
</dbReference>
<accession>A0AAV2GVJ7</accession>
<feature type="signal peptide" evidence="2">
    <location>
        <begin position="1"/>
        <end position="24"/>
    </location>
</feature>
<evidence type="ECO:0000259" key="3">
    <source>
        <dbReference type="Pfam" id="PF05617"/>
    </source>
</evidence>